<evidence type="ECO:0000256" key="3">
    <source>
        <dbReference type="ARBA" id="ARBA00022989"/>
    </source>
</evidence>
<dbReference type="Proteomes" id="UP000275395">
    <property type="component" value="Unassembled WGS sequence"/>
</dbReference>
<keyword evidence="3 5" id="KW-1133">Transmembrane helix</keyword>
<reference evidence="6 7" key="1">
    <citation type="submission" date="2018-10" db="EMBL/GenBank/DDBJ databases">
        <authorList>
            <person name="Li J."/>
        </authorList>
    </citation>
    <scope>NUCLEOTIDE SEQUENCE [LARGE SCALE GENOMIC DNA]</scope>
    <source>
        <strain evidence="6 7">JCM 30549</strain>
    </source>
</reference>
<dbReference type="PANTHER" id="PTHR33514:SF13">
    <property type="entry name" value="PROTEIN ABCI12, CHLOROPLASTIC"/>
    <property type="match status" value="1"/>
</dbReference>
<feature type="transmembrane region" description="Helical" evidence="5">
    <location>
        <begin position="6"/>
        <end position="22"/>
    </location>
</feature>
<accession>A0A3L6ZJR9</accession>
<keyword evidence="2 5" id="KW-0812">Transmembrane</keyword>
<name>A0A3L6ZJR9_9MICO</name>
<feature type="transmembrane region" description="Helical" evidence="5">
    <location>
        <begin position="185"/>
        <end position="206"/>
    </location>
</feature>
<feature type="transmembrane region" description="Helical" evidence="5">
    <location>
        <begin position="100"/>
        <end position="122"/>
    </location>
</feature>
<evidence type="ECO:0000256" key="2">
    <source>
        <dbReference type="ARBA" id="ARBA00022692"/>
    </source>
</evidence>
<evidence type="ECO:0000256" key="4">
    <source>
        <dbReference type="ARBA" id="ARBA00023136"/>
    </source>
</evidence>
<gene>
    <name evidence="6" type="ORF">D9V30_12800</name>
</gene>
<dbReference type="AlphaFoldDB" id="A0A3L6ZJR9"/>
<dbReference type="InterPro" id="IPR003339">
    <property type="entry name" value="ABC/ECF_trnsptr_transmembrane"/>
</dbReference>
<sequence>MQVDGVRWMPAALVLVIALTMWEGAWRRLVSELVTVAVLAAFAFWLPVVWQHPVSATLGVGAAYMLRFVLVAAVAAHLVATTTPTRMSAALRAWHVPRPVAVMLGVMLRFFPVVANEARAVLDAMRLRGLVGARGVTRHPLRAVERFVVPMIAASLRGSEDLSAAAILRGLGSHRVPVPLVPPRFGAGDLLVLLLVVALVTATLLLKGL</sequence>
<feature type="transmembrane region" description="Helical" evidence="5">
    <location>
        <begin position="56"/>
        <end position="79"/>
    </location>
</feature>
<dbReference type="Pfam" id="PF02361">
    <property type="entry name" value="CbiQ"/>
    <property type="match status" value="1"/>
</dbReference>
<evidence type="ECO:0000313" key="7">
    <source>
        <dbReference type="Proteomes" id="UP000275395"/>
    </source>
</evidence>
<dbReference type="CDD" id="cd16914">
    <property type="entry name" value="EcfT"/>
    <property type="match status" value="1"/>
</dbReference>
<protein>
    <submittedName>
        <fullName evidence="6">Energy-coupling factor transporter transmembrane protein EcfT</fullName>
    </submittedName>
</protein>
<organism evidence="6 7">
    <name type="scientific">Mycetocola reblochoni</name>
    <dbReference type="NCBI Taxonomy" id="331618"/>
    <lineage>
        <taxon>Bacteria</taxon>
        <taxon>Bacillati</taxon>
        <taxon>Actinomycetota</taxon>
        <taxon>Actinomycetes</taxon>
        <taxon>Micrococcales</taxon>
        <taxon>Microbacteriaceae</taxon>
        <taxon>Mycetocola</taxon>
    </lineage>
</organism>
<proteinExistence type="predicted"/>
<keyword evidence="4 5" id="KW-0472">Membrane</keyword>
<evidence type="ECO:0000256" key="1">
    <source>
        <dbReference type="ARBA" id="ARBA00004141"/>
    </source>
</evidence>
<evidence type="ECO:0000256" key="5">
    <source>
        <dbReference type="SAM" id="Phobius"/>
    </source>
</evidence>
<dbReference type="EMBL" id="RCUW01000015">
    <property type="protein sequence ID" value="RLP67781.1"/>
    <property type="molecule type" value="Genomic_DNA"/>
</dbReference>
<feature type="transmembrane region" description="Helical" evidence="5">
    <location>
        <begin position="29"/>
        <end position="50"/>
    </location>
</feature>
<dbReference type="PANTHER" id="PTHR33514">
    <property type="entry name" value="PROTEIN ABCI12, CHLOROPLASTIC"/>
    <property type="match status" value="1"/>
</dbReference>
<dbReference type="GO" id="GO:0005886">
    <property type="term" value="C:plasma membrane"/>
    <property type="evidence" value="ECO:0007669"/>
    <property type="project" value="UniProtKB-ARBA"/>
</dbReference>
<comment type="subcellular location">
    <subcellularLocation>
        <location evidence="1">Membrane</location>
        <topology evidence="1">Multi-pass membrane protein</topology>
    </subcellularLocation>
</comment>
<comment type="caution">
    <text evidence="6">The sequence shown here is derived from an EMBL/GenBank/DDBJ whole genome shotgun (WGS) entry which is preliminary data.</text>
</comment>
<evidence type="ECO:0000313" key="6">
    <source>
        <dbReference type="EMBL" id="RLP67781.1"/>
    </source>
</evidence>